<evidence type="ECO:0000313" key="1">
    <source>
        <dbReference type="EMBL" id="KGM19389.1"/>
    </source>
</evidence>
<dbReference type="GeneID" id="300552971"/>
<dbReference type="CDD" id="cd00085">
    <property type="entry name" value="HNHc"/>
    <property type="match status" value="1"/>
</dbReference>
<organism evidence="1 2">
    <name type="scientific">Corynebacterium auriscanis</name>
    <dbReference type="NCBI Taxonomy" id="99807"/>
    <lineage>
        <taxon>Bacteria</taxon>
        <taxon>Bacillati</taxon>
        <taxon>Actinomycetota</taxon>
        <taxon>Actinomycetes</taxon>
        <taxon>Mycobacteriales</taxon>
        <taxon>Corynebacteriaceae</taxon>
        <taxon>Corynebacterium</taxon>
    </lineage>
</organism>
<dbReference type="AlphaFoldDB" id="A0A0A2DNA8"/>
<keyword evidence="2" id="KW-1185">Reference proteome</keyword>
<sequence>MHNKSTTPNKLPSWRVTDPHDPLSVAICDVNRGHINLALACAPAMDECVSDITTRLCVRLGLTEYRALTLVDLGHMLRRFPSLIELGKSGAYSLDLWRCVTECLSAVSEEAPDIMEEKIFQALSPTVPNQAMLARATIRNRLEKIVHDYDPLATPIDLDDNDSLTDDDDLLPRHDDDDTGPITRLVIDDYLDDVTEFRLTLPKLEGLELIQALNSVRKDSVCSRAEALMMLVRAETKAEVTLNLYRSVDEPNSQIWAAGGWVSTLATPEWMKRVTHVQAPGVASNNGYAPTPLVRASVEGRDGTCRFPGCSVPAHKCQLDHVQRYNHDNPTEGGPTSTQNLHALCSKHHNVKTAGAWDVTIHPDGNETWTSLGDGHTVMTAPNGPLGRQTFQHRAVRRTLAVHEYNRRKMQQNPNDQPPF</sequence>
<reference evidence="1 2" key="1">
    <citation type="submission" date="2014-10" db="EMBL/GenBank/DDBJ databases">
        <title>Whole Genome sequence of Corynebacterium auriscanis strain CIP 106629.</title>
        <authorList>
            <person name="Hassan S.S."/>
            <person name="Jamal S.B."/>
            <person name="Tiwari S."/>
            <person name="Oliveira L.D.C."/>
            <person name="Souza F."/>
            <person name="Mariano D.C."/>
            <person name="Almeida S."/>
            <person name="Dorella F."/>
            <person name="Pereira F."/>
            <person name="Carvalho A."/>
            <person name="Leal C.A."/>
            <person name="Soares S.D.C."/>
            <person name="Figueiredo H.C."/>
            <person name="Silva A."/>
            <person name="Azevedo V.A."/>
        </authorList>
    </citation>
    <scope>NUCLEOTIDE SEQUENCE [LARGE SCALE GENOMIC DNA]</scope>
    <source>
        <strain evidence="1 2">CIP 106629</strain>
    </source>
</reference>
<protein>
    <recommendedName>
        <fullName evidence="3">HNH nuclease domain-containing protein</fullName>
    </recommendedName>
</protein>
<name>A0A0A2DNA8_9CORY</name>
<dbReference type="InterPro" id="IPR003615">
    <property type="entry name" value="HNH_nuc"/>
</dbReference>
<accession>A0A0A2DNA8</accession>
<proteinExistence type="predicted"/>
<comment type="caution">
    <text evidence="1">The sequence shown here is derived from an EMBL/GenBank/DDBJ whole genome shotgun (WGS) entry which is preliminary data.</text>
</comment>
<dbReference type="RefSeq" id="WP_035112825.1">
    <property type="nucleotide sequence ID" value="NZ_CP047046.1"/>
</dbReference>
<gene>
    <name evidence="1" type="ORF">MA47_00525</name>
</gene>
<dbReference type="EMBL" id="JRVJ01000001">
    <property type="protein sequence ID" value="KGM19389.1"/>
    <property type="molecule type" value="Genomic_DNA"/>
</dbReference>
<dbReference type="Proteomes" id="UP000030145">
    <property type="component" value="Unassembled WGS sequence"/>
</dbReference>
<evidence type="ECO:0000313" key="2">
    <source>
        <dbReference type="Proteomes" id="UP000030145"/>
    </source>
</evidence>
<evidence type="ECO:0008006" key="3">
    <source>
        <dbReference type="Google" id="ProtNLM"/>
    </source>
</evidence>